<dbReference type="InterPro" id="IPR016181">
    <property type="entry name" value="Acyl_CoA_acyltransferase"/>
</dbReference>
<comment type="caution">
    <text evidence="4">The sequence shown here is derived from an EMBL/GenBank/DDBJ whole genome shotgun (WGS) entry which is preliminary data.</text>
</comment>
<dbReference type="SUPFAM" id="SSF55729">
    <property type="entry name" value="Acyl-CoA N-acyltransferases (Nat)"/>
    <property type="match status" value="1"/>
</dbReference>
<dbReference type="PROSITE" id="PS51186">
    <property type="entry name" value="GNAT"/>
    <property type="match status" value="1"/>
</dbReference>
<evidence type="ECO:0000259" key="3">
    <source>
        <dbReference type="PROSITE" id="PS51186"/>
    </source>
</evidence>
<keyword evidence="2" id="KW-0012">Acyltransferase</keyword>
<keyword evidence="1 4" id="KW-0808">Transferase</keyword>
<reference evidence="4 5" key="1">
    <citation type="submission" date="2019-03" db="EMBL/GenBank/DDBJ databases">
        <title>Genomics of glacier-inhabiting Cryobacterium strains.</title>
        <authorList>
            <person name="Liu Q."/>
            <person name="Xin Y.-H."/>
        </authorList>
    </citation>
    <scope>NUCLEOTIDE SEQUENCE [LARGE SCALE GENOMIC DNA]</scope>
    <source>
        <strain evidence="4 5">Sr39</strain>
    </source>
</reference>
<proteinExistence type="predicted"/>
<dbReference type="InterPro" id="IPR050680">
    <property type="entry name" value="YpeA/RimI_acetyltransf"/>
</dbReference>
<evidence type="ECO:0000313" key="4">
    <source>
        <dbReference type="EMBL" id="TFD63141.1"/>
    </source>
</evidence>
<evidence type="ECO:0000256" key="2">
    <source>
        <dbReference type="ARBA" id="ARBA00023315"/>
    </source>
</evidence>
<dbReference type="PANTHER" id="PTHR43420">
    <property type="entry name" value="ACETYLTRANSFERASE"/>
    <property type="match status" value="1"/>
</dbReference>
<gene>
    <name evidence="4" type="ORF">E3T39_00050</name>
</gene>
<protein>
    <submittedName>
        <fullName evidence="4">GNAT family N-acetyltransferase</fullName>
    </submittedName>
</protein>
<evidence type="ECO:0000313" key="5">
    <source>
        <dbReference type="Proteomes" id="UP000298170"/>
    </source>
</evidence>
<dbReference type="Gene3D" id="3.40.630.30">
    <property type="match status" value="1"/>
</dbReference>
<organism evidence="4 5">
    <name type="scientific">Cryobacterium suzukii</name>
    <dbReference type="NCBI Taxonomy" id="1259198"/>
    <lineage>
        <taxon>Bacteria</taxon>
        <taxon>Bacillati</taxon>
        <taxon>Actinomycetota</taxon>
        <taxon>Actinomycetes</taxon>
        <taxon>Micrococcales</taxon>
        <taxon>Microbacteriaceae</taxon>
        <taxon>Cryobacterium</taxon>
    </lineage>
</organism>
<evidence type="ECO:0000256" key="1">
    <source>
        <dbReference type="ARBA" id="ARBA00022679"/>
    </source>
</evidence>
<dbReference type="Proteomes" id="UP000298170">
    <property type="component" value="Unassembled WGS sequence"/>
</dbReference>
<dbReference type="InterPro" id="IPR000182">
    <property type="entry name" value="GNAT_dom"/>
</dbReference>
<accession>A0A4R9AJV6</accession>
<sequence>MLSADVEVLRWPSSMDDSLLLQKLHLDLARLSRVARFLIYDDAHFPDYLLSVLGDPDHAFTRPAGSSNASGFCHLRIVDEGLFLNNIYLAPEYRRRGAGRKLLHDTILLLKTARHVSVELDVHESNMRALAWYRRLGFEEVDRTTWLFLGTPLAPESQPGICLRSDDNRFSQIYSHDLHIGTRIGRRAILNGTDFAERLGARDFDEVAARVPAREMSPRGVVLETSIRLRADVEQVLEELAR</sequence>
<dbReference type="AlphaFoldDB" id="A0A4R9AJV6"/>
<dbReference type="OrthoDB" id="9799092at2"/>
<dbReference type="EMBL" id="SOHJ01000001">
    <property type="protein sequence ID" value="TFD63141.1"/>
    <property type="molecule type" value="Genomic_DNA"/>
</dbReference>
<keyword evidence="5" id="KW-1185">Reference proteome</keyword>
<dbReference type="Pfam" id="PF00583">
    <property type="entry name" value="Acetyltransf_1"/>
    <property type="match status" value="1"/>
</dbReference>
<name>A0A4R9AJV6_9MICO</name>
<dbReference type="GO" id="GO:0016747">
    <property type="term" value="F:acyltransferase activity, transferring groups other than amino-acyl groups"/>
    <property type="evidence" value="ECO:0007669"/>
    <property type="project" value="InterPro"/>
</dbReference>
<feature type="domain" description="N-acetyltransferase" evidence="3">
    <location>
        <begin position="6"/>
        <end position="154"/>
    </location>
</feature>
<dbReference type="CDD" id="cd04301">
    <property type="entry name" value="NAT_SF"/>
    <property type="match status" value="1"/>
</dbReference>